<dbReference type="AlphaFoldDB" id="A0A3Q1FPT0"/>
<protein>
    <submittedName>
        <fullName evidence="3">Uncharacterized protein</fullName>
    </submittedName>
</protein>
<dbReference type="GeneTree" id="ENSGT00530000068760"/>
<dbReference type="Pfam" id="PF15254">
    <property type="entry name" value="CCDC14"/>
    <property type="match status" value="1"/>
</dbReference>
<organism evidence="3 4">
    <name type="scientific">Acanthochromis polyacanthus</name>
    <name type="common">spiny chromis</name>
    <dbReference type="NCBI Taxonomy" id="80966"/>
    <lineage>
        <taxon>Eukaryota</taxon>
        <taxon>Metazoa</taxon>
        <taxon>Chordata</taxon>
        <taxon>Craniata</taxon>
        <taxon>Vertebrata</taxon>
        <taxon>Euteleostomi</taxon>
        <taxon>Actinopterygii</taxon>
        <taxon>Neopterygii</taxon>
        <taxon>Teleostei</taxon>
        <taxon>Neoteleostei</taxon>
        <taxon>Acanthomorphata</taxon>
        <taxon>Ovalentaria</taxon>
        <taxon>Pomacentridae</taxon>
        <taxon>Acanthochromis</taxon>
    </lineage>
</organism>
<sequence length="232" mass="26472">MLYSWIIRPSRSSKRIMLVSPVLRLQEELITAQSRLQEVQKDLTELRRVLQETQNQLRDREAENVLMKTGFISRPQSIYCRTKRPEEAFSQQSVLQSTLGDPFLPSRERISRYLLSLDQTHTEAAEGEENPPFHPEHRDQPPQTPAVGLNSPLRPSRGSEHLESGRRQLFASMMSQSDGESVFSDCSMKSGWTFDTRDEAAFRDGLAALDASISSLQRTIQGLLQENTRVQL</sequence>
<dbReference type="PANTHER" id="PTHR22367">
    <property type="entry name" value="COILED-COIL DOMAIN-CONTAINING PROTEIN 14"/>
    <property type="match status" value="1"/>
</dbReference>
<dbReference type="STRING" id="80966.ENSAPOP00000017642"/>
<keyword evidence="4" id="KW-1185">Reference proteome</keyword>
<evidence type="ECO:0000256" key="2">
    <source>
        <dbReference type="SAM" id="MobiDB-lite"/>
    </source>
</evidence>
<evidence type="ECO:0000256" key="1">
    <source>
        <dbReference type="SAM" id="Coils"/>
    </source>
</evidence>
<feature type="coiled-coil region" evidence="1">
    <location>
        <begin position="22"/>
        <end position="63"/>
    </location>
</feature>
<dbReference type="Ensembl" id="ENSAPOT00000027031.1">
    <property type="protein sequence ID" value="ENSAPOP00000017642.1"/>
    <property type="gene ID" value="ENSAPOG00000020878.1"/>
</dbReference>
<dbReference type="GO" id="GO:0071539">
    <property type="term" value="P:protein localization to centrosome"/>
    <property type="evidence" value="ECO:0007669"/>
    <property type="project" value="TreeGrafter"/>
</dbReference>
<name>A0A3Q1FPT0_9TELE</name>
<keyword evidence="1" id="KW-0175">Coiled coil</keyword>
<accession>A0A3Q1FPT0</accession>
<feature type="region of interest" description="Disordered" evidence="2">
    <location>
        <begin position="122"/>
        <end position="163"/>
    </location>
</feature>
<reference evidence="3" key="2">
    <citation type="submission" date="2025-09" db="UniProtKB">
        <authorList>
            <consortium name="Ensembl"/>
        </authorList>
    </citation>
    <scope>IDENTIFICATION</scope>
</reference>
<proteinExistence type="predicted"/>
<dbReference type="InParanoid" id="A0A3Q1FPT0"/>
<evidence type="ECO:0000313" key="4">
    <source>
        <dbReference type="Proteomes" id="UP000257200"/>
    </source>
</evidence>
<dbReference type="InterPro" id="IPR029343">
    <property type="entry name" value="CCDC14"/>
</dbReference>
<dbReference type="PANTHER" id="PTHR22367:SF2">
    <property type="entry name" value="COILED-COIL DOMAIN-CONTAINING PROTEIN 14"/>
    <property type="match status" value="1"/>
</dbReference>
<dbReference type="Proteomes" id="UP000257200">
    <property type="component" value="Unplaced"/>
</dbReference>
<reference evidence="3" key="1">
    <citation type="submission" date="2025-08" db="UniProtKB">
        <authorList>
            <consortium name="Ensembl"/>
        </authorList>
    </citation>
    <scope>IDENTIFICATION</scope>
</reference>
<evidence type="ECO:0000313" key="3">
    <source>
        <dbReference type="Ensembl" id="ENSAPOP00000017642.1"/>
    </source>
</evidence>
<dbReference type="GO" id="GO:0034451">
    <property type="term" value="C:centriolar satellite"/>
    <property type="evidence" value="ECO:0007669"/>
    <property type="project" value="TreeGrafter"/>
</dbReference>